<dbReference type="InterPro" id="IPR036219">
    <property type="entry name" value="eEF-1beta-like_sf"/>
</dbReference>
<feature type="domain" description="Elongation factor 1 beta central acidic region eukaryote" evidence="7">
    <location>
        <begin position="551"/>
        <end position="578"/>
    </location>
</feature>
<evidence type="ECO:0000256" key="4">
    <source>
        <dbReference type="ARBA" id="ARBA00039378"/>
    </source>
</evidence>
<dbReference type="Proteomes" id="UP000572325">
    <property type="component" value="Unassembled WGS sequence"/>
</dbReference>
<dbReference type="PANTHER" id="PTHR11595:SF26">
    <property type="entry name" value="ELONGATION FACTOR 1-DELTA"/>
    <property type="match status" value="1"/>
</dbReference>
<dbReference type="EMBL" id="VWZU01008349">
    <property type="protein sequence ID" value="NXI26084.1"/>
    <property type="molecule type" value="Genomic_DNA"/>
</dbReference>
<feature type="region of interest" description="Disordered" evidence="5">
    <location>
        <begin position="16"/>
        <end position="80"/>
    </location>
</feature>
<evidence type="ECO:0000313" key="9">
    <source>
        <dbReference type="Proteomes" id="UP000572325"/>
    </source>
</evidence>
<dbReference type="InterPro" id="IPR001326">
    <property type="entry name" value="Transl_elong_EF1B_B/D_CS"/>
</dbReference>
<keyword evidence="2" id="KW-0251">Elongation factor</keyword>
<dbReference type="SMART" id="SM01182">
    <property type="entry name" value="EF-1_beta_acid"/>
    <property type="match status" value="1"/>
</dbReference>
<sequence length="672" mass="74404">MRTRKNPCSVDKVWLEKHRNDEAEQEAPEREALEPEAINGICHEDSIEGEFKGDLKKPRNGKKQRKRKRSPKPKAPDSKLEAILAGMSAERVWFDKPLYDRAESAYRKKLASSQSWESSETGKMAQESPAVASLKSSQDIPNARMLPVCSHGNLAACHHVVQGVWINKFDFDKAERAFMEKSQFFLPPNVLAIPSMGANSRLGTPDEGYGTALPTPATPGLASGIPNSPLASVPSLPSSDQQTVNGKPQIANWEVLASEVWLEKPLYDDAEKNFYEKMLDGHPLDKTPQRQPGCPEASKDHNLGKQTGIAATNPQLPDIAKENPACFFLHKDSESVWLNKVTYDRAESRYFALEAARAAEKTGIRESAAGNPSHPAAPSIPAPETKKMAVDYFLHDKVWFEKYKYDDAERRFYEQMNGPMGGPSRQQENGASTILRDIARARENIQKSLAGSASTTSGPAGDQNELLSRISHLEVENQNLRSVVADLQKAIFKLESRLNALEKSSTSHQPSAVPPTQKVEPFSVPSKKVELPAKKAEPAAAEEDEDDDIDLFGSDDEEEDQEAAKVREERLRQYAEKKAKKPGLIAKSSILLDVKPWDDETDMAKMEECVRSIHMDGLVWGASKLVPVGYGIKKLQIQCVVEDEKVGTDILEEEITKFEDYVSLGMGCGKGL</sequence>
<dbReference type="Pfam" id="PF10587">
    <property type="entry name" value="EF-1_beta_acid"/>
    <property type="match status" value="1"/>
</dbReference>
<accession>A0A7K9RQ94</accession>
<keyword evidence="9" id="KW-1185">Reference proteome</keyword>
<dbReference type="Pfam" id="PF00736">
    <property type="entry name" value="EF1_GNE"/>
    <property type="match status" value="1"/>
</dbReference>
<feature type="region of interest" description="Disordered" evidence="5">
    <location>
        <begin position="202"/>
        <end position="245"/>
    </location>
</feature>
<evidence type="ECO:0000259" key="7">
    <source>
        <dbReference type="SMART" id="SM01182"/>
    </source>
</evidence>
<dbReference type="PANTHER" id="PTHR11595">
    <property type="entry name" value="EF-HAND AND COILED-COIL DOMAIN-CONTAINING FAMILY MEMBER"/>
    <property type="match status" value="1"/>
</dbReference>
<feature type="compositionally biased region" description="Basic and acidic residues" evidence="5">
    <location>
        <begin position="42"/>
        <end position="57"/>
    </location>
</feature>
<dbReference type="InterPro" id="IPR049720">
    <property type="entry name" value="EF1B_bsu/dsu"/>
</dbReference>
<evidence type="ECO:0000259" key="6">
    <source>
        <dbReference type="SMART" id="SM00888"/>
    </source>
</evidence>
<evidence type="ECO:0000256" key="5">
    <source>
        <dbReference type="SAM" id="MobiDB-lite"/>
    </source>
</evidence>
<dbReference type="AlphaFoldDB" id="A0A7K9RQ94"/>
<dbReference type="PROSITE" id="PS00824">
    <property type="entry name" value="EF1BD_1"/>
    <property type="match status" value="1"/>
</dbReference>
<proteinExistence type="inferred from homology"/>
<dbReference type="SUPFAM" id="SSF54984">
    <property type="entry name" value="eEF-1beta-like"/>
    <property type="match status" value="1"/>
</dbReference>
<protein>
    <recommendedName>
        <fullName evidence="4">Elongation factor 1-delta</fullName>
    </recommendedName>
</protein>
<evidence type="ECO:0000256" key="2">
    <source>
        <dbReference type="ARBA" id="ARBA00022768"/>
    </source>
</evidence>
<dbReference type="CDD" id="cd00292">
    <property type="entry name" value="EF1B"/>
    <property type="match status" value="1"/>
</dbReference>
<gene>
    <name evidence="8" type="primary">Eef1d</name>
    <name evidence="8" type="ORF">STEDEN_R11598</name>
</gene>
<feature type="compositionally biased region" description="Low complexity" evidence="5">
    <location>
        <begin position="226"/>
        <end position="239"/>
    </location>
</feature>
<evidence type="ECO:0000313" key="8">
    <source>
        <dbReference type="EMBL" id="NXI26084.1"/>
    </source>
</evidence>
<dbReference type="GO" id="GO:0003746">
    <property type="term" value="F:translation elongation factor activity"/>
    <property type="evidence" value="ECO:0007669"/>
    <property type="project" value="UniProtKB-KW"/>
</dbReference>
<comment type="similarity">
    <text evidence="1">Belongs to the EF-1-beta/EF-1-delta family.</text>
</comment>
<evidence type="ECO:0000256" key="3">
    <source>
        <dbReference type="ARBA" id="ARBA00022917"/>
    </source>
</evidence>
<feature type="compositionally biased region" description="Basic residues" evidence="5">
    <location>
        <begin position="58"/>
        <end position="72"/>
    </location>
</feature>
<feature type="region of interest" description="Disordered" evidence="5">
    <location>
        <begin position="503"/>
        <end position="561"/>
    </location>
</feature>
<dbReference type="InterPro" id="IPR014038">
    <property type="entry name" value="EF1B_bsu/dsu_GNE"/>
</dbReference>
<dbReference type="GO" id="GO:0005829">
    <property type="term" value="C:cytosol"/>
    <property type="evidence" value="ECO:0007669"/>
    <property type="project" value="TreeGrafter"/>
</dbReference>
<evidence type="ECO:0000256" key="1">
    <source>
        <dbReference type="ARBA" id="ARBA00007411"/>
    </source>
</evidence>
<dbReference type="InterPro" id="IPR014717">
    <property type="entry name" value="Transl_elong_EF1B/ribsomal_bS6"/>
</dbReference>
<dbReference type="GO" id="GO:0005085">
    <property type="term" value="F:guanyl-nucleotide exchange factor activity"/>
    <property type="evidence" value="ECO:0007669"/>
    <property type="project" value="TreeGrafter"/>
</dbReference>
<feature type="non-terminal residue" evidence="8">
    <location>
        <position position="1"/>
    </location>
</feature>
<name>A0A7K9RQ94_9PASS</name>
<feature type="compositionally biased region" description="Polar residues" evidence="5">
    <location>
        <begin position="111"/>
        <end position="121"/>
    </location>
</feature>
<organism evidence="8 9">
    <name type="scientific">Sterrhoptilus dennistouni</name>
    <dbReference type="NCBI Taxonomy" id="2585820"/>
    <lineage>
        <taxon>Eukaryota</taxon>
        <taxon>Metazoa</taxon>
        <taxon>Chordata</taxon>
        <taxon>Craniata</taxon>
        <taxon>Vertebrata</taxon>
        <taxon>Euteleostomi</taxon>
        <taxon>Archelosauria</taxon>
        <taxon>Archosauria</taxon>
        <taxon>Dinosauria</taxon>
        <taxon>Saurischia</taxon>
        <taxon>Theropoda</taxon>
        <taxon>Coelurosauria</taxon>
        <taxon>Aves</taxon>
        <taxon>Neognathae</taxon>
        <taxon>Neoaves</taxon>
        <taxon>Telluraves</taxon>
        <taxon>Australaves</taxon>
        <taxon>Passeriformes</taxon>
        <taxon>Sylvioidea</taxon>
        <taxon>Zosteropidae</taxon>
        <taxon>Sterrhoptilus</taxon>
    </lineage>
</organism>
<reference evidence="8 9" key="1">
    <citation type="submission" date="2019-09" db="EMBL/GenBank/DDBJ databases">
        <title>Bird 10,000 Genomes (B10K) Project - Family phase.</title>
        <authorList>
            <person name="Zhang G."/>
        </authorList>
    </citation>
    <scope>NUCLEOTIDE SEQUENCE [LARGE SCALE GENOMIC DNA]</scope>
    <source>
        <strain evidence="8">B10K-DU-001-27</strain>
        <tissue evidence="8">Muscle</tissue>
    </source>
</reference>
<feature type="compositionally biased region" description="Basic and acidic residues" evidence="5">
    <location>
        <begin position="527"/>
        <end position="537"/>
    </location>
</feature>
<feature type="domain" description="Translation elongation factor EF1B beta/delta subunit guanine nucleotide exchange" evidence="6">
    <location>
        <begin position="587"/>
        <end position="664"/>
    </location>
</feature>
<dbReference type="GO" id="GO:0005853">
    <property type="term" value="C:eukaryotic translation elongation factor 1 complex"/>
    <property type="evidence" value="ECO:0007669"/>
    <property type="project" value="InterPro"/>
</dbReference>
<feature type="compositionally biased region" description="Basic and acidic residues" evidence="5">
    <location>
        <begin position="16"/>
        <end position="33"/>
    </location>
</feature>
<dbReference type="Gene3D" id="3.30.70.60">
    <property type="match status" value="1"/>
</dbReference>
<feature type="non-terminal residue" evidence="8">
    <location>
        <position position="672"/>
    </location>
</feature>
<dbReference type="FunFam" id="3.30.70.60:FF:000001">
    <property type="entry name" value="Elongation factor 1-beta 1 like"/>
    <property type="match status" value="1"/>
</dbReference>
<dbReference type="SMART" id="SM00888">
    <property type="entry name" value="EF1_GNE"/>
    <property type="match status" value="1"/>
</dbReference>
<dbReference type="InterPro" id="IPR018940">
    <property type="entry name" value="EF-1_beta_acid_region_euk"/>
</dbReference>
<comment type="caution">
    <text evidence="8">The sequence shown here is derived from an EMBL/GenBank/DDBJ whole genome shotgun (WGS) entry which is preliminary data.</text>
</comment>
<feature type="region of interest" description="Disordered" evidence="5">
    <location>
        <begin position="111"/>
        <end position="134"/>
    </location>
</feature>
<feature type="compositionally biased region" description="Acidic residues" evidence="5">
    <location>
        <begin position="540"/>
        <end position="561"/>
    </location>
</feature>
<keyword evidence="3" id="KW-0648">Protein biosynthesis</keyword>